<sequence>MIIGLHICSFIFVQPMVLIALFVKPHYSCVKNVHTRGRACTFLGSFVFLLYLLST</sequence>
<protein>
    <submittedName>
        <fullName evidence="2">Uncharacterized protein MANES_05G097000</fullName>
    </submittedName>
</protein>
<feature type="transmembrane region" description="Helical" evidence="1">
    <location>
        <begin position="7"/>
        <end position="23"/>
    </location>
</feature>
<evidence type="ECO:0000313" key="2">
    <source>
        <dbReference type="EMBL" id="MBW80515.1"/>
    </source>
</evidence>
<proteinExistence type="predicted"/>
<evidence type="ECO:0000256" key="1">
    <source>
        <dbReference type="SAM" id="Phobius"/>
    </source>
</evidence>
<dbReference type="EMBL" id="GGEC01000032">
    <property type="protein sequence ID" value="MBW80515.1"/>
    <property type="molecule type" value="Transcribed_RNA"/>
</dbReference>
<accession>A0A2P2IH32</accession>
<reference evidence="2" key="1">
    <citation type="submission" date="2018-02" db="EMBL/GenBank/DDBJ databases">
        <title>Rhizophora mucronata_Transcriptome.</title>
        <authorList>
            <person name="Meera S.P."/>
            <person name="Sreeshan A."/>
            <person name="Augustine A."/>
        </authorList>
    </citation>
    <scope>NUCLEOTIDE SEQUENCE</scope>
    <source>
        <tissue evidence="2">Leaf</tissue>
    </source>
</reference>
<dbReference type="AlphaFoldDB" id="A0A2P2IH32"/>
<keyword evidence="1" id="KW-1133">Transmembrane helix</keyword>
<feature type="transmembrane region" description="Helical" evidence="1">
    <location>
        <begin position="35"/>
        <end position="53"/>
    </location>
</feature>
<organism evidence="2">
    <name type="scientific">Rhizophora mucronata</name>
    <name type="common">Asiatic mangrove</name>
    <dbReference type="NCBI Taxonomy" id="61149"/>
    <lineage>
        <taxon>Eukaryota</taxon>
        <taxon>Viridiplantae</taxon>
        <taxon>Streptophyta</taxon>
        <taxon>Embryophyta</taxon>
        <taxon>Tracheophyta</taxon>
        <taxon>Spermatophyta</taxon>
        <taxon>Magnoliopsida</taxon>
        <taxon>eudicotyledons</taxon>
        <taxon>Gunneridae</taxon>
        <taxon>Pentapetalae</taxon>
        <taxon>rosids</taxon>
        <taxon>fabids</taxon>
        <taxon>Malpighiales</taxon>
        <taxon>Rhizophoraceae</taxon>
        <taxon>Rhizophora</taxon>
    </lineage>
</organism>
<keyword evidence="1" id="KW-0812">Transmembrane</keyword>
<name>A0A2P2IH32_RHIMU</name>
<keyword evidence="1" id="KW-0472">Membrane</keyword>